<dbReference type="Proteomes" id="UP001215231">
    <property type="component" value="Chromosome"/>
</dbReference>
<organism evidence="1 2">
    <name type="scientific">Thalassomonas haliotis</name>
    <dbReference type="NCBI Taxonomy" id="485448"/>
    <lineage>
        <taxon>Bacteria</taxon>
        <taxon>Pseudomonadati</taxon>
        <taxon>Pseudomonadota</taxon>
        <taxon>Gammaproteobacteria</taxon>
        <taxon>Alteromonadales</taxon>
        <taxon>Colwelliaceae</taxon>
        <taxon>Thalassomonas</taxon>
    </lineage>
</organism>
<keyword evidence="2" id="KW-1185">Reference proteome</keyword>
<evidence type="ECO:0000313" key="2">
    <source>
        <dbReference type="Proteomes" id="UP001215231"/>
    </source>
</evidence>
<name>A0ABY7VBF0_9GAMM</name>
<accession>A0ABY7VBF0</accession>
<dbReference type="EMBL" id="CP059693">
    <property type="protein sequence ID" value="WDE10635.1"/>
    <property type="molecule type" value="Genomic_DNA"/>
</dbReference>
<sequence>MHRFANYLIVVLFACIPHSQAKEHPKNISQIWFNKITPGYLTFCGGGRAESTLKLVNKSDSFYQIEKPSNHYFFTPDTYDLEFECSLKVYSDGEIKSHKKEIIKHRIALEGGKVYDVKLKLRDDKKFEGCIIEFFDKYTQNVQSTVNLSLGQSVK</sequence>
<dbReference type="PROSITE" id="PS51257">
    <property type="entry name" value="PROKAR_LIPOPROTEIN"/>
    <property type="match status" value="1"/>
</dbReference>
<evidence type="ECO:0000313" key="1">
    <source>
        <dbReference type="EMBL" id="WDE10635.1"/>
    </source>
</evidence>
<dbReference type="RefSeq" id="WP_274050682.1">
    <property type="nucleotide sequence ID" value="NZ_CP059693.1"/>
</dbReference>
<gene>
    <name evidence="1" type="ORF">H3N35_20605</name>
</gene>
<reference evidence="1 2" key="1">
    <citation type="journal article" date="2022" name="Mar. Drugs">
        <title>Bioassay-Guided Fractionation Leads to the Detection of Cholic Acid Generated by the Rare Thalassomonas sp.</title>
        <authorList>
            <person name="Pheiffer F."/>
            <person name="Schneider Y.K."/>
            <person name="Hansen E.H."/>
            <person name="Andersen J.H."/>
            <person name="Isaksson J."/>
            <person name="Busche T."/>
            <person name="R C."/>
            <person name="Kalinowski J."/>
            <person name="Zyl L.V."/>
            <person name="Trindade M."/>
        </authorList>
    </citation>
    <scope>NUCLEOTIDE SEQUENCE [LARGE SCALE GENOMIC DNA]</scope>
    <source>
        <strain evidence="1 2">A5K-61T</strain>
    </source>
</reference>
<protein>
    <submittedName>
        <fullName evidence="1">Uncharacterized protein</fullName>
    </submittedName>
</protein>
<proteinExistence type="predicted"/>